<dbReference type="InterPro" id="IPR016490">
    <property type="entry name" value="Tscrpt_reg_HTH_AF0396-typ3"/>
</dbReference>
<evidence type="ECO:0000313" key="4">
    <source>
        <dbReference type="Proteomes" id="UP000198535"/>
    </source>
</evidence>
<evidence type="ECO:0000313" key="3">
    <source>
        <dbReference type="EMBL" id="SFM70021.1"/>
    </source>
</evidence>
<accession>A0A1I4T037</accession>
<dbReference type="Pfam" id="PF08350">
    <property type="entry name" value="FilR1_middle"/>
    <property type="match status" value="1"/>
</dbReference>
<dbReference type="STRING" id="487685.SAMN04488696_2106"/>
<dbReference type="InterPro" id="IPR036388">
    <property type="entry name" value="WH-like_DNA-bd_sf"/>
</dbReference>
<organism evidence="3 4">
    <name type="scientific">Methanolobus profundi</name>
    <dbReference type="NCBI Taxonomy" id="487685"/>
    <lineage>
        <taxon>Archaea</taxon>
        <taxon>Methanobacteriati</taxon>
        <taxon>Methanobacteriota</taxon>
        <taxon>Stenosarchaea group</taxon>
        <taxon>Methanomicrobia</taxon>
        <taxon>Methanosarcinales</taxon>
        <taxon>Methanosarcinaceae</taxon>
        <taxon>Methanolobus</taxon>
    </lineage>
</organism>
<dbReference type="InterPro" id="IPR013561">
    <property type="entry name" value="FilR1_middle_dom"/>
</dbReference>
<dbReference type="InterPro" id="IPR001845">
    <property type="entry name" value="HTH_ArsR_DNA-bd_dom"/>
</dbReference>
<keyword evidence="4" id="KW-1185">Reference proteome</keyword>
<dbReference type="InterPro" id="IPR036390">
    <property type="entry name" value="WH_DNA-bd_sf"/>
</dbReference>
<evidence type="ECO:0000259" key="1">
    <source>
        <dbReference type="Pfam" id="PF01022"/>
    </source>
</evidence>
<name>A0A1I4T037_9EURY</name>
<proteinExistence type="predicted"/>
<feature type="domain" description="Methanogenesis regulatory protein FilR1 middle" evidence="2">
    <location>
        <begin position="129"/>
        <end position="256"/>
    </location>
</feature>
<dbReference type="Gene3D" id="1.10.10.10">
    <property type="entry name" value="Winged helix-like DNA-binding domain superfamily/Winged helix DNA-binding domain"/>
    <property type="match status" value="1"/>
</dbReference>
<dbReference type="Proteomes" id="UP000198535">
    <property type="component" value="Unassembled WGS sequence"/>
</dbReference>
<evidence type="ECO:0000259" key="2">
    <source>
        <dbReference type="Pfam" id="PF08350"/>
    </source>
</evidence>
<feature type="domain" description="HTH arsR-type" evidence="1">
    <location>
        <begin position="17"/>
        <end position="61"/>
    </location>
</feature>
<sequence length="264" mass="30486">MVVVKSKGLLSILTFSEKRKDILFLLEEKPCTLSDIKDYFNVSSPEISPRIKEMLACNLIAKTDKNYQITPIGRAIITHFRPFLEIIETIENNESFWEDHYLGDIPQKMLDDLRDLKDCKVLSGSIENIYESHKIFTENISRSSHLKGVSSIFIPTYPDFVVGMAERNVPTSLILTEKVFNKVRDEHRDKLEFYLKSPNTELFVVDDVKIAFVVTDVFFSMSLFFNPEAYDPRDDLVGYDPSALKWGSDLFDHYKEMSTKITSI</sequence>
<dbReference type="SUPFAM" id="SSF46785">
    <property type="entry name" value="Winged helix' DNA-binding domain"/>
    <property type="match status" value="1"/>
</dbReference>
<dbReference type="EMBL" id="FOUJ01000004">
    <property type="protein sequence ID" value="SFM70021.1"/>
    <property type="molecule type" value="Genomic_DNA"/>
</dbReference>
<dbReference type="Pfam" id="PF01022">
    <property type="entry name" value="HTH_5"/>
    <property type="match status" value="1"/>
</dbReference>
<dbReference type="InterPro" id="IPR011991">
    <property type="entry name" value="ArsR-like_HTH"/>
</dbReference>
<dbReference type="CDD" id="cd00090">
    <property type="entry name" value="HTH_ARSR"/>
    <property type="match status" value="1"/>
</dbReference>
<dbReference type="PIRSF" id="PIRSF006692">
    <property type="entry name" value="TF_HTH_AF0396_prd"/>
    <property type="match status" value="1"/>
</dbReference>
<gene>
    <name evidence="3" type="ORF">SAMN04488696_2106</name>
</gene>
<protein>
    <submittedName>
        <fullName evidence="3">Predicted transcriptional regulator, contains HTH domain</fullName>
    </submittedName>
</protein>
<reference evidence="4" key="1">
    <citation type="submission" date="2016-10" db="EMBL/GenBank/DDBJ databases">
        <authorList>
            <person name="Varghese N."/>
            <person name="Submissions S."/>
        </authorList>
    </citation>
    <scope>NUCLEOTIDE SEQUENCE [LARGE SCALE GENOMIC DNA]</scope>
    <source>
        <strain evidence="4">Mob M</strain>
    </source>
</reference>
<dbReference type="GO" id="GO:0003700">
    <property type="term" value="F:DNA-binding transcription factor activity"/>
    <property type="evidence" value="ECO:0007669"/>
    <property type="project" value="InterPro"/>
</dbReference>
<dbReference type="AlphaFoldDB" id="A0A1I4T037"/>